<dbReference type="SMART" id="SM00355">
    <property type="entry name" value="ZnF_C2H2"/>
    <property type="match status" value="4"/>
</dbReference>
<feature type="domain" description="C2H2-type" evidence="1">
    <location>
        <begin position="203"/>
        <end position="227"/>
    </location>
</feature>
<protein>
    <submittedName>
        <fullName evidence="3">Zinc finger protein 26</fullName>
    </submittedName>
</protein>
<dbReference type="OrthoDB" id="4748970at2759"/>
<dbReference type="InterPro" id="IPR013087">
    <property type="entry name" value="Znf_C2H2_type"/>
</dbReference>
<dbReference type="RefSeq" id="XP_030371650.1">
    <property type="nucleotide sequence ID" value="XM_030515790.1"/>
</dbReference>
<proteinExistence type="predicted"/>
<accession>A0A6J2T8M8</accession>
<dbReference type="GeneID" id="115621943"/>
<sequence>MQVQIQAKVKPIGVPVYELPQYLCVETKVLNDSVNSHTQDNIPIIDKGRAKMLGLIDDQEEKNSPVELMCSCTQTLDPLPPRRDRFMQSDVKTTKEVAIQCNRDGDEEISEITDPVRSDPVERLESEAEFLSFVSEHTNMYPNGMLECLFCGDVSIALQPHQHHMAMHYGPKSLCASCGKQVDQGFLRQHLYECSAQLPKIRWKCPYFSCSSVAQSKRQLNAHIKRHGGLINYRCLKCRRGFATILSFLMHRYSSDLCHKAKLGHLCNGRILFGKRTFNLRQCSVCYKRFSNERVCARHRAHCLRRHQANLQRRLFKPPKTK</sequence>
<evidence type="ECO:0000259" key="1">
    <source>
        <dbReference type="SMART" id="SM00355"/>
    </source>
</evidence>
<dbReference type="CTD" id="338395"/>
<feature type="domain" description="C2H2-type" evidence="1">
    <location>
        <begin position="146"/>
        <end position="168"/>
    </location>
</feature>
<feature type="domain" description="C2H2-type" evidence="1">
    <location>
        <begin position="233"/>
        <end position="259"/>
    </location>
</feature>
<organism evidence="2 3">
    <name type="scientific">Drosophila lebanonensis</name>
    <name type="common">Fruit fly</name>
    <name type="synonym">Scaptodrosophila lebanonensis</name>
    <dbReference type="NCBI Taxonomy" id="7225"/>
    <lineage>
        <taxon>Eukaryota</taxon>
        <taxon>Metazoa</taxon>
        <taxon>Ecdysozoa</taxon>
        <taxon>Arthropoda</taxon>
        <taxon>Hexapoda</taxon>
        <taxon>Insecta</taxon>
        <taxon>Pterygota</taxon>
        <taxon>Neoptera</taxon>
        <taxon>Endopterygota</taxon>
        <taxon>Diptera</taxon>
        <taxon>Brachycera</taxon>
        <taxon>Muscomorpha</taxon>
        <taxon>Ephydroidea</taxon>
        <taxon>Drosophilidae</taxon>
        <taxon>Scaptodrosophila</taxon>
    </lineage>
</organism>
<reference evidence="3" key="1">
    <citation type="submission" date="2025-08" db="UniProtKB">
        <authorList>
            <consortium name="RefSeq"/>
        </authorList>
    </citation>
    <scope>IDENTIFICATION</scope>
    <source>
        <strain evidence="3">11010-0011.00</strain>
        <tissue evidence="3">Whole body</tissue>
    </source>
</reference>
<feature type="domain" description="C2H2-type" evidence="1">
    <location>
        <begin position="281"/>
        <end position="302"/>
    </location>
</feature>
<keyword evidence="2" id="KW-1185">Reference proteome</keyword>
<evidence type="ECO:0000313" key="3">
    <source>
        <dbReference type="RefSeq" id="XP_030371650.1"/>
    </source>
</evidence>
<dbReference type="Proteomes" id="UP000504634">
    <property type="component" value="Unplaced"/>
</dbReference>
<dbReference type="AlphaFoldDB" id="A0A6J2T8M8"/>
<evidence type="ECO:0000313" key="2">
    <source>
        <dbReference type="Proteomes" id="UP000504634"/>
    </source>
</evidence>
<name>A0A6J2T8M8_DROLE</name>
<gene>
    <name evidence="3" type="primary">LOC115621943</name>
</gene>